<organism evidence="1 2">
    <name type="scientific">Litoreibacter roseus</name>
    <dbReference type="NCBI Taxonomy" id="2601869"/>
    <lineage>
        <taxon>Bacteria</taxon>
        <taxon>Pseudomonadati</taxon>
        <taxon>Pseudomonadota</taxon>
        <taxon>Alphaproteobacteria</taxon>
        <taxon>Rhodobacterales</taxon>
        <taxon>Roseobacteraceae</taxon>
        <taxon>Litoreibacter</taxon>
    </lineage>
</organism>
<dbReference type="Proteomes" id="UP000436822">
    <property type="component" value="Unassembled WGS sequence"/>
</dbReference>
<accession>A0A6N6JNQ0</accession>
<sequence length="96" mass="10549">MPKSIDYTVKLYRAHKEGGFIVTKYEFGESHPTREITAAGVEDLVSQITAFAMEHGEGCRASVRCHAPRKPPGFKKATEDLVFNLQEQPLGKASAA</sequence>
<evidence type="ECO:0000313" key="1">
    <source>
        <dbReference type="EMBL" id="GFE67098.1"/>
    </source>
</evidence>
<evidence type="ECO:0000313" key="2">
    <source>
        <dbReference type="Proteomes" id="UP000436822"/>
    </source>
</evidence>
<name>A0A6N6JNQ0_9RHOB</name>
<comment type="caution">
    <text evidence="1">The sequence shown here is derived from an EMBL/GenBank/DDBJ whole genome shotgun (WGS) entry which is preliminary data.</text>
</comment>
<dbReference type="EMBL" id="BLJE01000007">
    <property type="protein sequence ID" value="GFE67098.1"/>
    <property type="molecule type" value="Genomic_DNA"/>
</dbReference>
<dbReference type="RefSeq" id="WP_159810755.1">
    <property type="nucleotide sequence ID" value="NZ_BLJE01000007.1"/>
</dbReference>
<proteinExistence type="predicted"/>
<dbReference type="AlphaFoldDB" id="A0A6N6JNQ0"/>
<keyword evidence="2" id="KW-1185">Reference proteome</keyword>
<dbReference type="OrthoDB" id="7743912at2"/>
<reference evidence="1 2" key="1">
    <citation type="submission" date="2019-12" db="EMBL/GenBank/DDBJ databases">
        <title>Litoreibacter badius sp. nov., a novel bacteriochlorophyll a-containing bacterium in the genus Litoreibacter.</title>
        <authorList>
            <person name="Kanamuro M."/>
            <person name="Takabe Y."/>
            <person name="Mori K."/>
            <person name="Takaichi S."/>
            <person name="Hanada S."/>
        </authorList>
    </citation>
    <scope>NUCLEOTIDE SEQUENCE [LARGE SCALE GENOMIC DNA]</scope>
    <source>
        <strain evidence="1 2">K6</strain>
    </source>
</reference>
<gene>
    <name evidence="1" type="ORF">KIN_41720</name>
</gene>
<protein>
    <submittedName>
        <fullName evidence="1">Uncharacterized protein</fullName>
    </submittedName>
</protein>